<reference evidence="14" key="1">
    <citation type="submission" date="2023-04" db="EMBL/GenBank/DDBJ databases">
        <title>Black Yeasts Isolated from many extreme environments.</title>
        <authorList>
            <person name="Coleine C."/>
            <person name="Stajich J.E."/>
            <person name="Selbmann L."/>
        </authorList>
    </citation>
    <scope>NUCLEOTIDE SEQUENCE</scope>
    <source>
        <strain evidence="14">CCFEE 5312</strain>
    </source>
</reference>
<dbReference type="AlphaFoldDB" id="A0AAJ0G6B5"/>
<evidence type="ECO:0000313" key="14">
    <source>
        <dbReference type="EMBL" id="KAK3049496.1"/>
    </source>
</evidence>
<feature type="region of interest" description="Disordered" evidence="10">
    <location>
        <begin position="339"/>
        <end position="367"/>
    </location>
</feature>
<accession>A0AAJ0G6B5</accession>
<feature type="domain" description="RNA polymerase III Rpc82 C -terminal" evidence="11">
    <location>
        <begin position="272"/>
        <end position="552"/>
    </location>
</feature>
<feature type="compositionally biased region" description="Polar residues" evidence="10">
    <location>
        <begin position="139"/>
        <end position="156"/>
    </location>
</feature>
<feature type="region of interest" description="Disordered" evidence="10">
    <location>
        <begin position="217"/>
        <end position="262"/>
    </location>
</feature>
<comment type="caution">
    <text evidence="14">The sequence shown here is derived from an EMBL/GenBank/DDBJ whole genome shotgun (WGS) entry which is preliminary data.</text>
</comment>
<feature type="region of interest" description="Disordered" evidence="10">
    <location>
        <begin position="139"/>
        <end position="204"/>
    </location>
</feature>
<dbReference type="PANTHER" id="PTHR12949:SF0">
    <property type="entry name" value="DNA-DIRECTED RNA POLYMERASE III SUBUNIT RPC3"/>
    <property type="match status" value="1"/>
</dbReference>
<organism evidence="14 15">
    <name type="scientific">Extremus antarcticus</name>
    <dbReference type="NCBI Taxonomy" id="702011"/>
    <lineage>
        <taxon>Eukaryota</taxon>
        <taxon>Fungi</taxon>
        <taxon>Dikarya</taxon>
        <taxon>Ascomycota</taxon>
        <taxon>Pezizomycotina</taxon>
        <taxon>Dothideomycetes</taxon>
        <taxon>Dothideomycetidae</taxon>
        <taxon>Mycosphaerellales</taxon>
        <taxon>Extremaceae</taxon>
        <taxon>Extremus</taxon>
    </lineage>
</organism>
<feature type="compositionally biased region" description="Polar residues" evidence="10">
    <location>
        <begin position="175"/>
        <end position="184"/>
    </location>
</feature>
<feature type="compositionally biased region" description="Basic and acidic residues" evidence="10">
    <location>
        <begin position="352"/>
        <end position="364"/>
    </location>
</feature>
<evidence type="ECO:0000256" key="6">
    <source>
        <dbReference type="ARBA" id="ARBA00023163"/>
    </source>
</evidence>
<feature type="domain" description="DNA-directed RNA polymerase III subunit RPC3 winged-helix" evidence="13">
    <location>
        <begin position="572"/>
        <end position="647"/>
    </location>
</feature>
<dbReference type="InterPro" id="IPR039748">
    <property type="entry name" value="RPC3"/>
</dbReference>
<feature type="compositionally biased region" description="Basic and acidic residues" evidence="10">
    <location>
        <begin position="430"/>
        <end position="439"/>
    </location>
</feature>
<evidence type="ECO:0000256" key="5">
    <source>
        <dbReference type="ARBA" id="ARBA00022478"/>
    </source>
</evidence>
<feature type="compositionally biased region" description="Acidic residues" evidence="10">
    <location>
        <begin position="440"/>
        <end position="450"/>
    </location>
</feature>
<evidence type="ECO:0000256" key="3">
    <source>
        <dbReference type="ARBA" id="ARBA00011206"/>
    </source>
</evidence>
<evidence type="ECO:0000259" key="11">
    <source>
        <dbReference type="Pfam" id="PF05645"/>
    </source>
</evidence>
<dbReference type="InterPro" id="IPR055207">
    <property type="entry name" value="POLR3C_WHD"/>
</dbReference>
<comment type="similarity">
    <text evidence="2 9">Belongs to the RNA polymerase beta chain family.</text>
</comment>
<evidence type="ECO:0000256" key="1">
    <source>
        <dbReference type="ARBA" id="ARBA00004123"/>
    </source>
</evidence>
<dbReference type="InterPro" id="IPR013197">
    <property type="entry name" value="RNA_pol_III_RPC82-rel_HTH"/>
</dbReference>
<dbReference type="Pfam" id="PF05645">
    <property type="entry name" value="RNA_pol_Rpc82"/>
    <property type="match status" value="1"/>
</dbReference>
<dbReference type="SUPFAM" id="SSF46785">
    <property type="entry name" value="Winged helix' DNA-binding domain"/>
    <property type="match status" value="1"/>
</dbReference>
<evidence type="ECO:0000256" key="2">
    <source>
        <dbReference type="ARBA" id="ARBA00006835"/>
    </source>
</evidence>
<dbReference type="PANTHER" id="PTHR12949">
    <property type="entry name" value="RNA POLYMERASE III DNA DIRECTED -RELATED"/>
    <property type="match status" value="1"/>
</dbReference>
<dbReference type="InterPro" id="IPR008806">
    <property type="entry name" value="RNA_pol_III_Rpc82_C"/>
</dbReference>
<keyword evidence="7 9" id="KW-0539">Nucleus</keyword>
<feature type="compositionally biased region" description="Basic and acidic residues" evidence="10">
    <location>
        <begin position="217"/>
        <end position="228"/>
    </location>
</feature>
<evidence type="ECO:0000256" key="10">
    <source>
        <dbReference type="SAM" id="MobiDB-lite"/>
    </source>
</evidence>
<evidence type="ECO:0000259" key="12">
    <source>
        <dbReference type="Pfam" id="PF08221"/>
    </source>
</evidence>
<dbReference type="EMBL" id="JAWDJX010000039">
    <property type="protein sequence ID" value="KAK3049496.1"/>
    <property type="molecule type" value="Genomic_DNA"/>
</dbReference>
<comment type="subunit">
    <text evidence="3 9">Component of the RNA polymerase III (Pol III) complex consisting of 17 subunits.</text>
</comment>
<dbReference type="GO" id="GO:0003697">
    <property type="term" value="F:single-stranded DNA binding"/>
    <property type="evidence" value="ECO:0007669"/>
    <property type="project" value="UniProtKB-UniRule"/>
</dbReference>
<feature type="domain" description="RNA polymerase III subunit RPC82-related helix-turn-helix" evidence="12">
    <location>
        <begin position="7"/>
        <end position="65"/>
    </location>
</feature>
<evidence type="ECO:0000256" key="7">
    <source>
        <dbReference type="ARBA" id="ARBA00023242"/>
    </source>
</evidence>
<comment type="subcellular location">
    <subcellularLocation>
        <location evidence="1 9">Nucleus</location>
    </subcellularLocation>
</comment>
<feature type="region of interest" description="Disordered" evidence="10">
    <location>
        <begin position="489"/>
        <end position="509"/>
    </location>
</feature>
<evidence type="ECO:0000256" key="4">
    <source>
        <dbReference type="ARBA" id="ARBA00016689"/>
    </source>
</evidence>
<dbReference type="Pfam" id="PF08221">
    <property type="entry name" value="HTH_9"/>
    <property type="match status" value="1"/>
</dbReference>
<dbReference type="Pfam" id="PF22536">
    <property type="entry name" value="WHD_POLR3C"/>
    <property type="match status" value="1"/>
</dbReference>
<feature type="compositionally biased region" description="Acidic residues" evidence="10">
    <location>
        <begin position="229"/>
        <end position="251"/>
    </location>
</feature>
<keyword evidence="6 9" id="KW-0804">Transcription</keyword>
<evidence type="ECO:0000256" key="8">
    <source>
        <dbReference type="ARBA" id="ARBA00025127"/>
    </source>
</evidence>
<dbReference type="GO" id="GO:0006351">
    <property type="term" value="P:DNA-templated transcription"/>
    <property type="evidence" value="ECO:0007669"/>
    <property type="project" value="InterPro"/>
</dbReference>
<gene>
    <name evidence="14" type="primary">RPC82</name>
    <name evidence="14" type="ORF">LTR09_009163</name>
</gene>
<evidence type="ECO:0000313" key="15">
    <source>
        <dbReference type="Proteomes" id="UP001271007"/>
    </source>
</evidence>
<proteinExistence type="inferred from homology"/>
<dbReference type="Proteomes" id="UP001271007">
    <property type="component" value="Unassembled WGS sequence"/>
</dbReference>
<dbReference type="InterPro" id="IPR036390">
    <property type="entry name" value="WH_DNA-bd_sf"/>
</dbReference>
<comment type="function">
    <text evidence="8 9">DNA-dependent RNA polymerase catalyzes the transcription of DNA into RNA using the four ribonucleoside triphosphates as substrates. Specific core component of RNA polymerase III which synthesizes small RNAs, such as 5S rRNA and tRNAs.</text>
</comment>
<evidence type="ECO:0000259" key="13">
    <source>
        <dbReference type="Pfam" id="PF22536"/>
    </source>
</evidence>
<keyword evidence="15" id="KW-1185">Reference proteome</keyword>
<dbReference type="Gene3D" id="1.10.10.10">
    <property type="entry name" value="Winged helix-like DNA-binding domain superfamily/Winged helix DNA-binding domain"/>
    <property type="match status" value="2"/>
</dbReference>
<dbReference type="GO" id="GO:0005666">
    <property type="term" value="C:RNA polymerase III complex"/>
    <property type="evidence" value="ECO:0007669"/>
    <property type="project" value="UniProtKB-UniRule"/>
</dbReference>
<keyword evidence="5 9" id="KW-0240">DNA-directed RNA polymerase</keyword>
<feature type="region of interest" description="Disordered" evidence="10">
    <location>
        <begin position="430"/>
        <end position="452"/>
    </location>
</feature>
<name>A0AAJ0G6B5_9PEZI</name>
<dbReference type="InterPro" id="IPR036388">
    <property type="entry name" value="WH-like_DNA-bd_sf"/>
</dbReference>
<evidence type="ECO:0000256" key="9">
    <source>
        <dbReference type="RuleBase" id="RU367076"/>
    </source>
</evidence>
<sequence length="743" mass="83661">MSKQRTELCIMLVQASYGQLGSHIFSTLANYGRQSLVALRQRTLLPIHRLRLGIGILVQHHLVLHHCDYPEEDDYWTFFEVDVDAAYSLLRARKLVKLVKDREGDVASTLIGNLLQLGHASIGDLAAEYVMKWASKADSATVNGEQNATGEGDTSLTNGETNGNEAEENAEEPKTNGNQKNGEANGTEGEDKIEDPKTNGSNGIDKVARLMTNGISHDDEHEDEHDHDYDEDEHDDHDHDEDEDDYDDDEEGLQKAPSQTMSLSDFHTLMRTLLKKGYLAKVGPRSYIPEADLKDELMEEVIKDYFPDRKITGPKKGQEYQKKFNSLKRKYDAEDAYQDDEATHGTIKRARRNGDLPNGDHDGESVATDEDISVPRLPDDMVVRVDFDKCTLVLRTLRLEKMAKHFVGAETAAVYGAVLRSLEDTDKFKNKQDAAKGEADDSDDEDEDDLPTVSDATILEQLDASVDLMEGIEREDVIKKDLYGTNAHNSKAHAVSDDEGETETAVKAEEDDDDNLSFISSLKSRNHRLTYLNDHLNILSECGTEFVRHDTSKHESSVDITTLIQTLILTEIDTIVGARFGKLALRMIRILHEKGKISDAQIPELGMLDVTAARAILTKLQKHGIVDIQECPKDTTRQPAKTFYLYSFEPEKAQAALLEKAYRTMTRLLQRIEFERNGKWKNIIEKAEKAKLRGTEDKLRDKEKAMLKEWQDTEELMMVQVGRCDDLVAVFRDFEGKSGAVSK</sequence>
<protein>
    <recommendedName>
        <fullName evidence="4 9">DNA-directed RNA polymerase III subunit RPC3</fullName>
        <shortName evidence="9">RNA polymerase III subunit C3</shortName>
    </recommendedName>
</protein>